<feature type="transmembrane region" description="Helical" evidence="1">
    <location>
        <begin position="42"/>
        <end position="64"/>
    </location>
</feature>
<name>A0A1W2C409_9FIRM</name>
<evidence type="ECO:0000313" key="2">
    <source>
        <dbReference type="EMBL" id="SMC79965.1"/>
    </source>
</evidence>
<keyword evidence="3" id="KW-1185">Reference proteome</keyword>
<dbReference type="Proteomes" id="UP000192790">
    <property type="component" value="Unassembled WGS sequence"/>
</dbReference>
<protein>
    <submittedName>
        <fullName evidence="2">Uncharacterized protein</fullName>
    </submittedName>
</protein>
<organism evidence="2 3">
    <name type="scientific">Papillibacter cinnamivorans DSM 12816</name>
    <dbReference type="NCBI Taxonomy" id="1122930"/>
    <lineage>
        <taxon>Bacteria</taxon>
        <taxon>Bacillati</taxon>
        <taxon>Bacillota</taxon>
        <taxon>Clostridia</taxon>
        <taxon>Eubacteriales</taxon>
        <taxon>Oscillospiraceae</taxon>
        <taxon>Papillibacter</taxon>
    </lineage>
</organism>
<gene>
    <name evidence="2" type="ORF">SAMN02745168_2547</name>
</gene>
<dbReference type="STRING" id="1122930.SAMN02745168_2547"/>
<accession>A0A1W2C409</accession>
<dbReference type="OrthoDB" id="282116at2"/>
<dbReference type="AlphaFoldDB" id="A0A1W2C409"/>
<evidence type="ECO:0000256" key="1">
    <source>
        <dbReference type="SAM" id="Phobius"/>
    </source>
</evidence>
<sequence>MNQKRKFSLAILAVLIILIIIEALFVHPHAYSIWHEIHGFDAILGFFVSILLILVARPFLNLFIRRTEDYYDKREDKNGTNTALIKEETPHD</sequence>
<keyword evidence="1" id="KW-0472">Membrane</keyword>
<dbReference type="RefSeq" id="WP_084235223.1">
    <property type="nucleotide sequence ID" value="NZ_FWXW01000007.1"/>
</dbReference>
<keyword evidence="1" id="KW-0812">Transmembrane</keyword>
<feature type="transmembrane region" description="Helical" evidence="1">
    <location>
        <begin position="7"/>
        <end position="30"/>
    </location>
</feature>
<keyword evidence="1" id="KW-1133">Transmembrane helix</keyword>
<proteinExistence type="predicted"/>
<evidence type="ECO:0000313" key="3">
    <source>
        <dbReference type="Proteomes" id="UP000192790"/>
    </source>
</evidence>
<reference evidence="2 3" key="1">
    <citation type="submission" date="2017-04" db="EMBL/GenBank/DDBJ databases">
        <authorList>
            <person name="Afonso C.L."/>
            <person name="Miller P.J."/>
            <person name="Scott M.A."/>
            <person name="Spackman E."/>
            <person name="Goraichik I."/>
            <person name="Dimitrov K.M."/>
            <person name="Suarez D.L."/>
            <person name="Swayne D.E."/>
        </authorList>
    </citation>
    <scope>NUCLEOTIDE SEQUENCE [LARGE SCALE GENOMIC DNA]</scope>
    <source>
        <strain evidence="2 3">DSM 12816</strain>
    </source>
</reference>
<dbReference type="EMBL" id="FWXW01000007">
    <property type="protein sequence ID" value="SMC79965.1"/>
    <property type="molecule type" value="Genomic_DNA"/>
</dbReference>